<evidence type="ECO:0000313" key="3">
    <source>
        <dbReference type="Proteomes" id="UP000462212"/>
    </source>
</evidence>
<dbReference type="Proteomes" id="UP000462212">
    <property type="component" value="Unassembled WGS sequence"/>
</dbReference>
<feature type="compositionally biased region" description="Low complexity" evidence="1">
    <location>
        <begin position="336"/>
        <end position="347"/>
    </location>
</feature>
<feature type="region of interest" description="Disordered" evidence="1">
    <location>
        <begin position="207"/>
        <end position="400"/>
    </location>
</feature>
<name>A0A8H8RFL2_9HELO</name>
<dbReference type="EMBL" id="QGMJ01000768">
    <property type="protein sequence ID" value="TVY33619.1"/>
    <property type="molecule type" value="Genomic_DNA"/>
</dbReference>
<accession>A0A8H8RFL2</accession>
<evidence type="ECO:0000313" key="2">
    <source>
        <dbReference type="EMBL" id="TVY33619.1"/>
    </source>
</evidence>
<feature type="compositionally biased region" description="Gly residues" evidence="1">
    <location>
        <begin position="24"/>
        <end position="34"/>
    </location>
</feature>
<proteinExistence type="predicted"/>
<feature type="compositionally biased region" description="Basic and acidic residues" evidence="1">
    <location>
        <begin position="364"/>
        <end position="391"/>
    </location>
</feature>
<reference evidence="2 3" key="1">
    <citation type="submission" date="2018-05" db="EMBL/GenBank/DDBJ databases">
        <title>Genome sequencing and assembly of the regulated plant pathogen Lachnellula willkommii and related sister species for the development of diagnostic species identification markers.</title>
        <authorList>
            <person name="Giroux E."/>
            <person name="Bilodeau G."/>
        </authorList>
    </citation>
    <scope>NUCLEOTIDE SEQUENCE [LARGE SCALE GENOMIC DNA]</scope>
    <source>
        <strain evidence="2 3">CBS 197.66</strain>
    </source>
</reference>
<comment type="caution">
    <text evidence="2">The sequence shown here is derived from an EMBL/GenBank/DDBJ whole genome shotgun (WGS) entry which is preliminary data.</text>
</comment>
<feature type="compositionally biased region" description="Polar residues" evidence="1">
    <location>
        <begin position="268"/>
        <end position="279"/>
    </location>
</feature>
<sequence>MVLEDAWSENAPPSSDDSYSSSNSGGGSGNGNGSGAQYTVDTAGFSKPLPIIGKLFGYSDQFMAQLVQTRLQHMAKVLQRQPDIEEVTAIAFWTSKQVSIMSYGPFVGVVGGCLRAWQTADTFRFPFFQANLETFQKEVFPHANMAILRGNRAVQAWHLLRTFSYGACGNFFSTMFFGSYSVSVAAVGEASDKRLKAYVEAVRKQGQQRIGKLPGPPGQRQQGPPVPVATQGQDNASPTGGMFMGAEPETQQEEPQWKSPPQSRPAPVQTQAPEPQSQPFDVFGEETPTAAQPGAAPDTQASQAQGSAWERLRRGQQPGGQGGGWDTVRKTQGPGQSDWSKQQAQSQKDQKEGSTFGENYSISKTDEDRSYAKEEAQREFDAQVERERRGGDSSWNQKKW</sequence>
<dbReference type="AlphaFoldDB" id="A0A8H8RFL2"/>
<feature type="region of interest" description="Disordered" evidence="1">
    <location>
        <begin position="1"/>
        <end position="35"/>
    </location>
</feature>
<organism evidence="2 3">
    <name type="scientific">Lachnellula subtilissima</name>
    <dbReference type="NCBI Taxonomy" id="602034"/>
    <lineage>
        <taxon>Eukaryota</taxon>
        <taxon>Fungi</taxon>
        <taxon>Dikarya</taxon>
        <taxon>Ascomycota</taxon>
        <taxon>Pezizomycotina</taxon>
        <taxon>Leotiomycetes</taxon>
        <taxon>Helotiales</taxon>
        <taxon>Lachnaceae</taxon>
        <taxon>Lachnellula</taxon>
    </lineage>
</organism>
<evidence type="ECO:0000256" key="1">
    <source>
        <dbReference type="SAM" id="MobiDB-lite"/>
    </source>
</evidence>
<gene>
    <name evidence="2" type="ORF">LSUB1_G008075</name>
</gene>
<protein>
    <submittedName>
        <fullName evidence="2">Uncharacterized protein</fullName>
    </submittedName>
</protein>
<dbReference type="OrthoDB" id="4204700at2759"/>
<keyword evidence="3" id="KW-1185">Reference proteome</keyword>
<feature type="compositionally biased region" description="Low complexity" evidence="1">
    <location>
        <begin position="14"/>
        <end position="23"/>
    </location>
</feature>